<gene>
    <name evidence="3" type="ORF">OLEA9_A017494</name>
</gene>
<sequence>MGLQKRVNMSPSPPPQALLSKDSPPPIKSHNLDYIIILAALLFAVICVLGLTIVVRCYWIRRITSRTVVALPAPSTSANKGLKKKVLSNGSDWAAAVVAY</sequence>
<reference evidence="3 4" key="1">
    <citation type="submission" date="2019-12" db="EMBL/GenBank/DDBJ databases">
        <authorList>
            <person name="Alioto T."/>
            <person name="Alioto T."/>
            <person name="Gomez Garrido J."/>
        </authorList>
    </citation>
    <scope>NUCLEOTIDE SEQUENCE [LARGE SCALE GENOMIC DNA]</scope>
</reference>
<feature type="transmembrane region" description="Helical" evidence="2">
    <location>
        <begin position="34"/>
        <end position="59"/>
    </location>
</feature>
<dbReference type="AlphaFoldDB" id="A0A8S0V3U9"/>
<keyword evidence="2" id="KW-0812">Transmembrane</keyword>
<evidence type="ECO:0000256" key="2">
    <source>
        <dbReference type="SAM" id="Phobius"/>
    </source>
</evidence>
<accession>A0A8S0V3U9</accession>
<keyword evidence="2" id="KW-1133">Transmembrane helix</keyword>
<proteinExistence type="predicted"/>
<evidence type="ECO:0000313" key="3">
    <source>
        <dbReference type="EMBL" id="CAA3025888.1"/>
    </source>
</evidence>
<keyword evidence="4" id="KW-1185">Reference proteome</keyword>
<comment type="caution">
    <text evidence="3">The sequence shown here is derived from an EMBL/GenBank/DDBJ whole genome shotgun (WGS) entry which is preliminary data.</text>
</comment>
<dbReference type="Gramene" id="OE9A017494T1">
    <property type="protein sequence ID" value="OE9A017494C1"/>
    <property type="gene ID" value="OE9A017494"/>
</dbReference>
<protein>
    <submittedName>
        <fullName evidence="3">RING-H2 finger ATL80</fullName>
    </submittedName>
</protein>
<dbReference type="EMBL" id="CACTIH010009145">
    <property type="protein sequence ID" value="CAA3025888.1"/>
    <property type="molecule type" value="Genomic_DNA"/>
</dbReference>
<name>A0A8S0V3U9_OLEEU</name>
<feature type="region of interest" description="Disordered" evidence="1">
    <location>
        <begin position="1"/>
        <end position="24"/>
    </location>
</feature>
<keyword evidence="2" id="KW-0472">Membrane</keyword>
<dbReference type="Proteomes" id="UP000594638">
    <property type="component" value="Unassembled WGS sequence"/>
</dbReference>
<evidence type="ECO:0000256" key="1">
    <source>
        <dbReference type="SAM" id="MobiDB-lite"/>
    </source>
</evidence>
<organism evidence="3 4">
    <name type="scientific">Olea europaea subsp. europaea</name>
    <dbReference type="NCBI Taxonomy" id="158383"/>
    <lineage>
        <taxon>Eukaryota</taxon>
        <taxon>Viridiplantae</taxon>
        <taxon>Streptophyta</taxon>
        <taxon>Embryophyta</taxon>
        <taxon>Tracheophyta</taxon>
        <taxon>Spermatophyta</taxon>
        <taxon>Magnoliopsida</taxon>
        <taxon>eudicotyledons</taxon>
        <taxon>Gunneridae</taxon>
        <taxon>Pentapetalae</taxon>
        <taxon>asterids</taxon>
        <taxon>lamiids</taxon>
        <taxon>Lamiales</taxon>
        <taxon>Oleaceae</taxon>
        <taxon>Oleeae</taxon>
        <taxon>Olea</taxon>
    </lineage>
</organism>
<evidence type="ECO:0000313" key="4">
    <source>
        <dbReference type="Proteomes" id="UP000594638"/>
    </source>
</evidence>